<accession>A0A917VJ26</accession>
<keyword evidence="2" id="KW-0456">Lyase</keyword>
<comment type="caution">
    <text evidence="6">The sequence shown here is derived from an EMBL/GenBank/DDBJ whole genome shotgun (WGS) entry which is preliminary data.</text>
</comment>
<dbReference type="InterPro" id="IPR050251">
    <property type="entry name" value="HpcH-HpaI_aldolase"/>
</dbReference>
<evidence type="ECO:0000313" key="6">
    <source>
        <dbReference type="EMBL" id="GGK85238.1"/>
    </source>
</evidence>
<dbReference type="PANTHER" id="PTHR30502">
    <property type="entry name" value="2-KETO-3-DEOXY-L-RHAMNONATE ALDOLASE"/>
    <property type="match status" value="1"/>
</dbReference>
<evidence type="ECO:0000256" key="3">
    <source>
        <dbReference type="ARBA" id="ARBA00045074"/>
    </source>
</evidence>
<name>A0A917VJ26_9ACTN</name>
<feature type="region of interest" description="Disordered" evidence="4">
    <location>
        <begin position="1"/>
        <end position="23"/>
    </location>
</feature>
<evidence type="ECO:0000256" key="2">
    <source>
        <dbReference type="ARBA" id="ARBA00023239"/>
    </source>
</evidence>
<dbReference type="Pfam" id="PF03328">
    <property type="entry name" value="HpcH_HpaI"/>
    <property type="match status" value="1"/>
</dbReference>
<comment type="catalytic activity">
    <reaction evidence="3">
        <text>D-glyceraldehyde + pyruvate = 2-dehydro-3-deoxy-L-galactonate</text>
        <dbReference type="Rhea" id="RHEA:80055"/>
        <dbReference type="ChEBI" id="CHEBI:15361"/>
        <dbReference type="ChEBI" id="CHEBI:17378"/>
        <dbReference type="ChEBI" id="CHEBI:75545"/>
    </reaction>
</comment>
<dbReference type="InterPro" id="IPR005000">
    <property type="entry name" value="Aldolase/citrate-lyase_domain"/>
</dbReference>
<reference evidence="6" key="2">
    <citation type="submission" date="2020-09" db="EMBL/GenBank/DDBJ databases">
        <authorList>
            <person name="Sun Q."/>
            <person name="Ohkuma M."/>
        </authorList>
    </citation>
    <scope>NUCLEOTIDE SEQUENCE</scope>
    <source>
        <strain evidence="6">JCM 3035</strain>
    </source>
</reference>
<keyword evidence="1" id="KW-0479">Metal-binding</keyword>
<dbReference type="Proteomes" id="UP000637788">
    <property type="component" value="Unassembled WGS sequence"/>
</dbReference>
<evidence type="ECO:0000259" key="5">
    <source>
        <dbReference type="Pfam" id="PF03328"/>
    </source>
</evidence>
<feature type="compositionally biased region" description="Low complexity" evidence="4">
    <location>
        <begin position="1"/>
        <end position="16"/>
    </location>
</feature>
<evidence type="ECO:0000313" key="7">
    <source>
        <dbReference type="Proteomes" id="UP000637788"/>
    </source>
</evidence>
<proteinExistence type="predicted"/>
<dbReference type="EMBL" id="BMPQ01000014">
    <property type="protein sequence ID" value="GGK85238.1"/>
    <property type="molecule type" value="Genomic_DNA"/>
</dbReference>
<evidence type="ECO:0000256" key="4">
    <source>
        <dbReference type="SAM" id="MobiDB-lite"/>
    </source>
</evidence>
<dbReference type="GO" id="GO:0016832">
    <property type="term" value="F:aldehyde-lyase activity"/>
    <property type="evidence" value="ECO:0007669"/>
    <property type="project" value="UniProtKB-ARBA"/>
</dbReference>
<dbReference type="GO" id="GO:0046872">
    <property type="term" value="F:metal ion binding"/>
    <property type="evidence" value="ECO:0007669"/>
    <property type="project" value="UniProtKB-KW"/>
</dbReference>
<gene>
    <name evidence="6" type="primary">hpaI1</name>
    <name evidence="6" type="ORF">GCM10010094_53130</name>
</gene>
<dbReference type="AlphaFoldDB" id="A0A917VJ26"/>
<dbReference type="InterPro" id="IPR015813">
    <property type="entry name" value="Pyrv/PenolPyrv_kinase-like_dom"/>
</dbReference>
<reference evidence="6" key="1">
    <citation type="journal article" date="2014" name="Int. J. Syst. Evol. Microbiol.">
        <title>Complete genome sequence of Corynebacterium casei LMG S-19264T (=DSM 44701T), isolated from a smear-ripened cheese.</title>
        <authorList>
            <consortium name="US DOE Joint Genome Institute (JGI-PGF)"/>
            <person name="Walter F."/>
            <person name="Albersmeier A."/>
            <person name="Kalinowski J."/>
            <person name="Ruckert C."/>
        </authorList>
    </citation>
    <scope>NUCLEOTIDE SEQUENCE</scope>
    <source>
        <strain evidence="6">JCM 3035</strain>
    </source>
</reference>
<evidence type="ECO:0000256" key="1">
    <source>
        <dbReference type="ARBA" id="ARBA00022723"/>
    </source>
</evidence>
<dbReference type="Gene3D" id="3.20.20.60">
    <property type="entry name" value="Phosphoenolpyruvate-binding domains"/>
    <property type="match status" value="1"/>
</dbReference>
<keyword evidence="7" id="KW-1185">Reference proteome</keyword>
<feature type="domain" description="HpcH/HpaI aldolase/citrate lyase" evidence="5">
    <location>
        <begin position="44"/>
        <end position="267"/>
    </location>
</feature>
<dbReference type="SUPFAM" id="SSF51621">
    <property type="entry name" value="Phosphoenolpyruvate/pyruvate domain"/>
    <property type="match status" value="1"/>
</dbReference>
<dbReference type="InterPro" id="IPR040442">
    <property type="entry name" value="Pyrv_kinase-like_dom_sf"/>
</dbReference>
<organism evidence="6 7">
    <name type="scientific">Streptomyces flaveus</name>
    <dbReference type="NCBI Taxonomy" id="66370"/>
    <lineage>
        <taxon>Bacteria</taxon>
        <taxon>Bacillati</taxon>
        <taxon>Actinomycetota</taxon>
        <taxon>Actinomycetes</taxon>
        <taxon>Kitasatosporales</taxon>
        <taxon>Streptomycetaceae</taxon>
        <taxon>Streptomyces</taxon>
        <taxon>Streptomyces aurantiacus group</taxon>
    </lineage>
</organism>
<protein>
    <submittedName>
        <fullName evidence="6">2,4-dihydroxyhept-2-ene-1,7-dioic acid aldolase</fullName>
    </submittedName>
</protein>
<sequence length="298" mass="30934">MTTHNPVPVTTHNPPTGAAQPVPGQWPLPANAFKAALARGEQMIGMWCSLADPYPAEIVAGAGFDWLLLDTEHSHADIATVLSQLQAVAPYPCSPVVRPPVNDPVVIKRLLDVGAQSLLIPQVESAEEARAAVAATRYAPIGVRGVAALTRATRFGRVKDYAVLAHTELCVLVQVESRHALEQIEQIASVDGVDGIFIGPSDLAASLGHPGDPNAPTVTEAVEHAIGRVRAAGKPAGVLTTNPAFARRCIELGTTFTAVGVDVGLLARGADALARTFTQQAAAATAAPAAASQSLEVR</sequence>
<dbReference type="PANTHER" id="PTHR30502:SF4">
    <property type="entry name" value="5-KETO-4-DEOXY-D-GLUCARATE ALDOLASE"/>
    <property type="match status" value="1"/>
</dbReference>
<dbReference type="FunFam" id="3.20.20.60:FF:000004">
    <property type="entry name" value="5-keto-4-deoxy-D-glucarate aldolase"/>
    <property type="match status" value="1"/>
</dbReference>
<dbReference type="RefSeq" id="WP_246568163.1">
    <property type="nucleotide sequence ID" value="NZ_BMPQ01000014.1"/>
</dbReference>
<dbReference type="GO" id="GO:0005737">
    <property type="term" value="C:cytoplasm"/>
    <property type="evidence" value="ECO:0007669"/>
    <property type="project" value="TreeGrafter"/>
</dbReference>